<evidence type="ECO:0008006" key="4">
    <source>
        <dbReference type="Google" id="ProtNLM"/>
    </source>
</evidence>
<name>A0A4U6X3T7_9PEZI</name>
<evidence type="ECO:0000313" key="2">
    <source>
        <dbReference type="EMBL" id="TKW50032.1"/>
    </source>
</evidence>
<comment type="caution">
    <text evidence="2">The sequence shown here is derived from an EMBL/GenBank/DDBJ whole genome shotgun (WGS) entry which is preliminary data.</text>
</comment>
<gene>
    <name evidence="2" type="ORF">CTA1_12911</name>
</gene>
<feature type="signal peptide" evidence="1">
    <location>
        <begin position="1"/>
        <end position="20"/>
    </location>
</feature>
<dbReference type="EMBL" id="PJEX01000447">
    <property type="protein sequence ID" value="TKW50032.1"/>
    <property type="molecule type" value="Genomic_DNA"/>
</dbReference>
<feature type="chain" id="PRO_5020421170" description="Secreted protein" evidence="1">
    <location>
        <begin position="21"/>
        <end position="112"/>
    </location>
</feature>
<evidence type="ECO:0000313" key="3">
    <source>
        <dbReference type="Proteomes" id="UP000310108"/>
    </source>
</evidence>
<reference evidence="2 3" key="1">
    <citation type="journal article" date="2019" name="PLoS ONE">
        <title>Comparative genome analysis indicates high evolutionary potential of pathogenicity genes in Colletotrichum tanaceti.</title>
        <authorList>
            <person name="Lelwala R.V."/>
            <person name="Korhonen P.K."/>
            <person name="Young N.D."/>
            <person name="Scott J.B."/>
            <person name="Ades P.A."/>
            <person name="Gasser R.B."/>
            <person name="Taylor P.W.J."/>
        </authorList>
    </citation>
    <scope>NUCLEOTIDE SEQUENCE [LARGE SCALE GENOMIC DNA]</scope>
    <source>
        <strain evidence="2">BRIP57314</strain>
    </source>
</reference>
<protein>
    <recommendedName>
        <fullName evidence="4">Secreted protein</fullName>
    </recommendedName>
</protein>
<dbReference type="Proteomes" id="UP000310108">
    <property type="component" value="Unassembled WGS sequence"/>
</dbReference>
<keyword evidence="3" id="KW-1185">Reference proteome</keyword>
<dbReference type="AlphaFoldDB" id="A0A4U6X3T7"/>
<accession>A0A4U6X3T7</accession>
<dbReference type="OrthoDB" id="3873024at2759"/>
<sequence length="112" mass="12158">MQFSITKIASIFVLLSVASADLHESCACHNGDSYNWRITTKACELYASKNWKWGKGTYDNASGRCVQASGNDKLAGNEWEAACREVATAGFPCADGQGLYCKAPPKEVRGRC</sequence>
<proteinExistence type="predicted"/>
<evidence type="ECO:0000256" key="1">
    <source>
        <dbReference type="SAM" id="SignalP"/>
    </source>
</evidence>
<organism evidence="2 3">
    <name type="scientific">Colletotrichum tanaceti</name>
    <dbReference type="NCBI Taxonomy" id="1306861"/>
    <lineage>
        <taxon>Eukaryota</taxon>
        <taxon>Fungi</taxon>
        <taxon>Dikarya</taxon>
        <taxon>Ascomycota</taxon>
        <taxon>Pezizomycotina</taxon>
        <taxon>Sordariomycetes</taxon>
        <taxon>Hypocreomycetidae</taxon>
        <taxon>Glomerellales</taxon>
        <taxon>Glomerellaceae</taxon>
        <taxon>Colletotrichum</taxon>
        <taxon>Colletotrichum destructivum species complex</taxon>
    </lineage>
</organism>
<keyword evidence="1" id="KW-0732">Signal</keyword>